<reference evidence="1 2" key="1">
    <citation type="submission" date="2024-06" db="EMBL/GenBank/DDBJ databases">
        <title>Genomic Encyclopedia of Type Strains, Phase IV (KMG-IV): sequencing the most valuable type-strain genomes for metagenomic binning, comparative biology and taxonomic classification.</title>
        <authorList>
            <person name="Goeker M."/>
        </authorList>
    </citation>
    <scope>NUCLEOTIDE SEQUENCE [LARGE SCALE GENOMIC DNA]</scope>
    <source>
        <strain evidence="1 2">DSM 21331</strain>
    </source>
</reference>
<dbReference type="EMBL" id="JBEPMM010000001">
    <property type="protein sequence ID" value="MET3690770.1"/>
    <property type="molecule type" value="Genomic_DNA"/>
</dbReference>
<comment type="caution">
    <text evidence="1">The sequence shown here is derived from an EMBL/GenBank/DDBJ whole genome shotgun (WGS) entry which is preliminary data.</text>
</comment>
<proteinExistence type="predicted"/>
<gene>
    <name evidence="1" type="ORF">ABID43_000289</name>
</gene>
<evidence type="ECO:0008006" key="3">
    <source>
        <dbReference type="Google" id="ProtNLM"/>
    </source>
</evidence>
<name>A0ABV2L1K9_9HYPH</name>
<evidence type="ECO:0000313" key="1">
    <source>
        <dbReference type="EMBL" id="MET3690770.1"/>
    </source>
</evidence>
<evidence type="ECO:0000313" key="2">
    <source>
        <dbReference type="Proteomes" id="UP001549145"/>
    </source>
</evidence>
<keyword evidence="2" id="KW-1185">Reference proteome</keyword>
<accession>A0ABV2L1K9</accession>
<sequence length="83" mass="9560">MLFEYTRRRGVRSPVTDAATFKVGRLKQTLSHDAQVQDAKSHDIDLSHLIDTSYNYHSPRELRWHLAERFGMAPEAVALLEHA</sequence>
<protein>
    <recommendedName>
        <fullName evidence="3">AsnC family transcriptional regulator</fullName>
    </recommendedName>
</protein>
<organism evidence="1 2">
    <name type="scientific">Methylobacterium goesingense</name>
    <dbReference type="NCBI Taxonomy" id="243690"/>
    <lineage>
        <taxon>Bacteria</taxon>
        <taxon>Pseudomonadati</taxon>
        <taxon>Pseudomonadota</taxon>
        <taxon>Alphaproteobacteria</taxon>
        <taxon>Hyphomicrobiales</taxon>
        <taxon>Methylobacteriaceae</taxon>
        <taxon>Methylobacterium</taxon>
    </lineage>
</organism>
<dbReference type="RefSeq" id="WP_238279197.1">
    <property type="nucleotide sequence ID" value="NZ_BPQL01000052.1"/>
</dbReference>
<dbReference type="Proteomes" id="UP001549145">
    <property type="component" value="Unassembled WGS sequence"/>
</dbReference>